<dbReference type="Proteomes" id="UP000183994">
    <property type="component" value="Unassembled WGS sequence"/>
</dbReference>
<dbReference type="InterPro" id="IPR002559">
    <property type="entry name" value="Transposase_11"/>
</dbReference>
<dbReference type="NCBIfam" id="NF033564">
    <property type="entry name" value="transpos_ISAs1"/>
    <property type="match status" value="1"/>
</dbReference>
<sequence>EDFIFDRHETVDGGHGRIETRSYTITSDIDWLPNKEQWMGLKSIGMVESIREVNGEASRERRLYITSLGCDAKKFGEAVRNHWGIENSVHWVLDIAFREDESRIRAGHAPENLAALRHIALNLLKKDKSFKGSIKTKRLNAAMDVEYLQEVVFS</sequence>
<evidence type="ECO:0000313" key="2">
    <source>
        <dbReference type="EMBL" id="SHK07888.1"/>
    </source>
</evidence>
<gene>
    <name evidence="2" type="ORF">SAMN02745216_02850</name>
</gene>
<dbReference type="Pfam" id="PF01609">
    <property type="entry name" value="DDE_Tnp_1"/>
    <property type="match status" value="1"/>
</dbReference>
<dbReference type="PANTHER" id="PTHR30298:SF0">
    <property type="entry name" value="PROTEIN YBFL-RELATED"/>
    <property type="match status" value="1"/>
</dbReference>
<proteinExistence type="predicted"/>
<dbReference type="GO" id="GO:0003677">
    <property type="term" value="F:DNA binding"/>
    <property type="evidence" value="ECO:0007669"/>
    <property type="project" value="InterPro"/>
</dbReference>
<feature type="domain" description="Transposase IS4-like" evidence="1">
    <location>
        <begin position="53"/>
        <end position="123"/>
    </location>
</feature>
<dbReference type="GO" id="GO:0006313">
    <property type="term" value="P:DNA transposition"/>
    <property type="evidence" value="ECO:0007669"/>
    <property type="project" value="InterPro"/>
</dbReference>
<dbReference type="PANTHER" id="PTHR30298">
    <property type="entry name" value="H REPEAT-ASSOCIATED PREDICTED TRANSPOSASE"/>
    <property type="match status" value="1"/>
</dbReference>
<dbReference type="InterPro" id="IPR051698">
    <property type="entry name" value="Transposase_11-like"/>
</dbReference>
<dbReference type="OrthoDB" id="6139076at2"/>
<reference evidence="3" key="1">
    <citation type="submission" date="2016-11" db="EMBL/GenBank/DDBJ databases">
        <authorList>
            <person name="Varghese N."/>
            <person name="Submissions S."/>
        </authorList>
    </citation>
    <scope>NUCLEOTIDE SEQUENCE [LARGE SCALE GENOMIC DNA]</scope>
    <source>
        <strain evidence="3">DSM 16219</strain>
    </source>
</reference>
<name>A0A1M6PIX2_9BACT</name>
<dbReference type="RefSeq" id="WP_139264752.1">
    <property type="nucleotide sequence ID" value="NZ_FQZU01000017.1"/>
</dbReference>
<evidence type="ECO:0000313" key="3">
    <source>
        <dbReference type="Proteomes" id="UP000183994"/>
    </source>
</evidence>
<dbReference type="AlphaFoldDB" id="A0A1M6PIX2"/>
<organism evidence="2 3">
    <name type="scientific">Desulfatibacillum alkenivorans DSM 16219</name>
    <dbReference type="NCBI Taxonomy" id="1121393"/>
    <lineage>
        <taxon>Bacteria</taxon>
        <taxon>Pseudomonadati</taxon>
        <taxon>Thermodesulfobacteriota</taxon>
        <taxon>Desulfobacteria</taxon>
        <taxon>Desulfobacterales</taxon>
        <taxon>Desulfatibacillaceae</taxon>
        <taxon>Desulfatibacillum</taxon>
    </lineage>
</organism>
<dbReference type="EMBL" id="FQZU01000017">
    <property type="protein sequence ID" value="SHK07888.1"/>
    <property type="molecule type" value="Genomic_DNA"/>
</dbReference>
<dbReference type="GO" id="GO:0004803">
    <property type="term" value="F:transposase activity"/>
    <property type="evidence" value="ECO:0007669"/>
    <property type="project" value="InterPro"/>
</dbReference>
<keyword evidence="3" id="KW-1185">Reference proteome</keyword>
<feature type="non-terminal residue" evidence="2">
    <location>
        <position position="1"/>
    </location>
</feature>
<evidence type="ECO:0000259" key="1">
    <source>
        <dbReference type="Pfam" id="PF01609"/>
    </source>
</evidence>
<protein>
    <submittedName>
        <fullName evidence="2">Transposase DDE domain-containing protein</fullName>
    </submittedName>
</protein>
<dbReference type="STRING" id="1121393.SAMN02745216_02850"/>
<accession>A0A1M6PIX2</accession>
<dbReference type="InterPro" id="IPR047647">
    <property type="entry name" value="ISAs1_transpos"/>
</dbReference>